<dbReference type="PANTHER" id="PTHR24123:SF71">
    <property type="entry name" value="ANKYRIN 1, ERYTHROCYTIC A ISOFORM X1"/>
    <property type="match status" value="1"/>
</dbReference>
<accession>A0A3Q3XI91</accession>
<evidence type="ECO:0000256" key="2">
    <source>
        <dbReference type="ARBA" id="ARBA00023043"/>
    </source>
</evidence>
<feature type="repeat" description="ANK" evidence="3">
    <location>
        <begin position="73"/>
        <end position="105"/>
    </location>
</feature>
<dbReference type="AlphaFoldDB" id="A0A3Q3XI91"/>
<feature type="repeat" description="ANK" evidence="3">
    <location>
        <begin position="106"/>
        <end position="138"/>
    </location>
</feature>
<dbReference type="STRING" id="94237.ENSMMOP00000023001"/>
<evidence type="ECO:0000256" key="3">
    <source>
        <dbReference type="PROSITE-ProRule" id="PRU00023"/>
    </source>
</evidence>
<dbReference type="PRINTS" id="PR01415">
    <property type="entry name" value="ANKYRIN"/>
</dbReference>
<dbReference type="PANTHER" id="PTHR24123">
    <property type="entry name" value="ANKYRIN REPEAT-CONTAINING"/>
    <property type="match status" value="1"/>
</dbReference>
<name>A0A3Q3XI91_MOLML</name>
<dbReference type="SUPFAM" id="SSF48403">
    <property type="entry name" value="Ankyrin repeat"/>
    <property type="match status" value="1"/>
</dbReference>
<dbReference type="Ensembl" id="ENSMMOT00000023384.1">
    <property type="protein sequence ID" value="ENSMMOP00000023001.1"/>
    <property type="gene ID" value="ENSMMOG00000017497.1"/>
</dbReference>
<dbReference type="Proteomes" id="UP000261620">
    <property type="component" value="Unplaced"/>
</dbReference>
<dbReference type="Gene3D" id="1.25.40.20">
    <property type="entry name" value="Ankyrin repeat-containing domain"/>
    <property type="match status" value="1"/>
</dbReference>
<proteinExistence type="predicted"/>
<evidence type="ECO:0008006" key="6">
    <source>
        <dbReference type="Google" id="ProtNLM"/>
    </source>
</evidence>
<reference evidence="4" key="2">
    <citation type="submission" date="2025-09" db="UniProtKB">
        <authorList>
            <consortium name="Ensembl"/>
        </authorList>
    </citation>
    <scope>IDENTIFICATION</scope>
</reference>
<dbReference type="InterPro" id="IPR051165">
    <property type="entry name" value="Multifunctional_ANK_Repeat"/>
</dbReference>
<protein>
    <recommendedName>
        <fullName evidence="6">CARD- and ANK-containing Inflammasome Adaptor Protein</fullName>
    </recommendedName>
</protein>
<reference evidence="4" key="1">
    <citation type="submission" date="2025-08" db="UniProtKB">
        <authorList>
            <consortium name="Ensembl"/>
        </authorList>
    </citation>
    <scope>IDENTIFICATION</scope>
</reference>
<organism evidence="4 5">
    <name type="scientific">Mola mola</name>
    <name type="common">Ocean sunfish</name>
    <name type="synonym">Tetraodon mola</name>
    <dbReference type="NCBI Taxonomy" id="94237"/>
    <lineage>
        <taxon>Eukaryota</taxon>
        <taxon>Metazoa</taxon>
        <taxon>Chordata</taxon>
        <taxon>Craniata</taxon>
        <taxon>Vertebrata</taxon>
        <taxon>Euteleostomi</taxon>
        <taxon>Actinopterygii</taxon>
        <taxon>Neopterygii</taxon>
        <taxon>Teleostei</taxon>
        <taxon>Neoteleostei</taxon>
        <taxon>Acanthomorphata</taxon>
        <taxon>Eupercaria</taxon>
        <taxon>Tetraodontiformes</taxon>
        <taxon>Molidae</taxon>
        <taxon>Mola</taxon>
    </lineage>
</organism>
<dbReference type="Pfam" id="PF12796">
    <property type="entry name" value="Ank_2"/>
    <property type="match status" value="2"/>
</dbReference>
<dbReference type="OMA" id="DIICTHT"/>
<feature type="repeat" description="ANK" evidence="3">
    <location>
        <begin position="139"/>
        <end position="171"/>
    </location>
</feature>
<dbReference type="PROSITE" id="PS50088">
    <property type="entry name" value="ANK_REPEAT"/>
    <property type="match status" value="3"/>
</dbReference>
<keyword evidence="1" id="KW-0677">Repeat</keyword>
<keyword evidence="2 3" id="KW-0040">ANK repeat</keyword>
<dbReference type="InterPro" id="IPR036770">
    <property type="entry name" value="Ankyrin_rpt-contain_sf"/>
</dbReference>
<dbReference type="SMART" id="SM00248">
    <property type="entry name" value="ANK"/>
    <property type="match status" value="4"/>
</dbReference>
<evidence type="ECO:0000313" key="4">
    <source>
        <dbReference type="Ensembl" id="ENSMMOP00000023001.1"/>
    </source>
</evidence>
<dbReference type="InterPro" id="IPR002110">
    <property type="entry name" value="Ankyrin_rpt"/>
</dbReference>
<evidence type="ECO:0000256" key="1">
    <source>
        <dbReference type="ARBA" id="ARBA00022737"/>
    </source>
</evidence>
<dbReference type="PROSITE" id="PS50297">
    <property type="entry name" value="ANK_REP_REGION"/>
    <property type="match status" value="3"/>
</dbReference>
<dbReference type="Pfam" id="PF00023">
    <property type="entry name" value="Ank"/>
    <property type="match status" value="1"/>
</dbReference>
<keyword evidence="5" id="KW-1185">Reference proteome</keyword>
<sequence>MLKTLVHACSRVSVFKQKGNTALHIAALAGQEQVVTELDDQTPLHCAARMGHKDIICTHTVYLIQPHSSDPQNGYTALHIASKQNQVEVANSLLQYGASANAESLQGVTPLHLASQEGRPDMVSLLISKQANVNLGNKSGLTPLHLVAQEGHVGIADILVKQGASVYAATRVRSPQSQEKNLQPGTD</sequence>
<evidence type="ECO:0000313" key="5">
    <source>
        <dbReference type="Proteomes" id="UP000261620"/>
    </source>
</evidence>